<gene>
    <name evidence="1" type="ORF">HXX76_005051</name>
</gene>
<protein>
    <recommendedName>
        <fullName evidence="3">DUF952 domain-containing protein</fullName>
    </recommendedName>
</protein>
<organism evidence="1 2">
    <name type="scientific">Chlamydomonas incerta</name>
    <dbReference type="NCBI Taxonomy" id="51695"/>
    <lineage>
        <taxon>Eukaryota</taxon>
        <taxon>Viridiplantae</taxon>
        <taxon>Chlorophyta</taxon>
        <taxon>core chlorophytes</taxon>
        <taxon>Chlorophyceae</taxon>
        <taxon>CS clade</taxon>
        <taxon>Chlamydomonadales</taxon>
        <taxon>Chlamydomonadaceae</taxon>
        <taxon>Chlamydomonas</taxon>
    </lineage>
</organism>
<name>A0A835TIS3_CHLIN</name>
<accession>A0A835TIS3</accession>
<dbReference type="EMBL" id="JAEHOC010000009">
    <property type="protein sequence ID" value="KAG2438500.1"/>
    <property type="molecule type" value="Genomic_DNA"/>
</dbReference>
<comment type="caution">
    <text evidence="1">The sequence shown here is derived from an EMBL/GenBank/DDBJ whole genome shotgun (WGS) entry which is preliminary data.</text>
</comment>
<sequence>MAPLYHLVQESIWTKCKADGSAYYPPTYEQDGFIHLTADPRFLLGVGNQFYKDVAGTFLLLVLDADKLSAKVVFEPAAPVGNKSSDGLAASGGEKEKAEELPLFPHLFGTIDFGAVAAELPIQRDATGAFLSIPGLEAVAAAP</sequence>
<evidence type="ECO:0000313" key="1">
    <source>
        <dbReference type="EMBL" id="KAG2438500.1"/>
    </source>
</evidence>
<reference evidence="1" key="1">
    <citation type="journal article" date="2020" name="bioRxiv">
        <title>Comparative genomics of Chlamydomonas.</title>
        <authorList>
            <person name="Craig R.J."/>
            <person name="Hasan A.R."/>
            <person name="Ness R.W."/>
            <person name="Keightley P.D."/>
        </authorList>
    </citation>
    <scope>NUCLEOTIDE SEQUENCE</scope>
    <source>
        <strain evidence="1">SAG 7.73</strain>
    </source>
</reference>
<dbReference type="Gene3D" id="3.20.170.20">
    <property type="entry name" value="Protein of unknown function DUF952"/>
    <property type="match status" value="1"/>
</dbReference>
<dbReference type="SUPFAM" id="SSF56399">
    <property type="entry name" value="ADP-ribosylation"/>
    <property type="match status" value="1"/>
</dbReference>
<proteinExistence type="predicted"/>
<dbReference type="Pfam" id="PF06108">
    <property type="entry name" value="DUF952"/>
    <property type="match status" value="1"/>
</dbReference>
<dbReference type="InterPro" id="IPR009297">
    <property type="entry name" value="DUF952"/>
</dbReference>
<keyword evidence="2" id="KW-1185">Reference proteome</keyword>
<dbReference type="OrthoDB" id="3335358at2759"/>
<evidence type="ECO:0008006" key="3">
    <source>
        <dbReference type="Google" id="ProtNLM"/>
    </source>
</evidence>
<dbReference type="PANTHER" id="PTHR34129:SF1">
    <property type="entry name" value="DUF952 DOMAIN-CONTAINING PROTEIN"/>
    <property type="match status" value="1"/>
</dbReference>
<evidence type="ECO:0000313" key="2">
    <source>
        <dbReference type="Proteomes" id="UP000650467"/>
    </source>
</evidence>
<dbReference type="Proteomes" id="UP000650467">
    <property type="component" value="Unassembled WGS sequence"/>
</dbReference>
<dbReference type="AlphaFoldDB" id="A0A835TIS3"/>
<dbReference type="PANTHER" id="PTHR34129">
    <property type="entry name" value="BLR1139 PROTEIN"/>
    <property type="match status" value="1"/>
</dbReference>